<dbReference type="OrthoDB" id="365640at2759"/>
<evidence type="ECO:0000313" key="3">
    <source>
        <dbReference type="Proteomes" id="UP000053239"/>
    </source>
</evidence>
<reference evidence="2 3" key="1">
    <citation type="submission" date="2011-09" db="EMBL/GenBank/DDBJ databases">
        <title>The Genome Sequence of Plasmodium vivax North Korean.</title>
        <authorList>
            <consortium name="The Broad Institute Genome Sequencing Platform"/>
            <consortium name="The Broad Institute Genome Sequencing Center for Infectious Disease"/>
            <person name="Neafsey D."/>
            <person name="Carlton J."/>
            <person name="Barnwell J."/>
            <person name="Collins W."/>
            <person name="Escalante A."/>
            <person name="Mullikin J."/>
            <person name="Saul A."/>
            <person name="Guigo R."/>
            <person name="Camara F."/>
            <person name="Young S.K."/>
            <person name="Zeng Q."/>
            <person name="Gargeya S."/>
            <person name="Fitzgerald M."/>
            <person name="Haas B."/>
            <person name="Abouelleil A."/>
            <person name="Alvarado L."/>
            <person name="Arachchi H.M."/>
            <person name="Berlin A."/>
            <person name="Brown A."/>
            <person name="Chapman S.B."/>
            <person name="Chen Z."/>
            <person name="Dunbar C."/>
            <person name="Freedman E."/>
            <person name="Gearin G."/>
            <person name="Gellesch M."/>
            <person name="Goldberg J."/>
            <person name="Griggs A."/>
            <person name="Gujja S."/>
            <person name="Heiman D."/>
            <person name="Howarth C."/>
            <person name="Larson L."/>
            <person name="Lui A."/>
            <person name="MacDonald P.J.P."/>
            <person name="Montmayeur A."/>
            <person name="Murphy C."/>
            <person name="Neiman D."/>
            <person name="Pearson M."/>
            <person name="Priest M."/>
            <person name="Roberts A."/>
            <person name="Saif S."/>
            <person name="Shea T."/>
            <person name="Shenoy N."/>
            <person name="Sisk P."/>
            <person name="Stolte C."/>
            <person name="Sykes S."/>
            <person name="Wortman J."/>
            <person name="Nusbaum C."/>
            <person name="Birren B."/>
        </authorList>
    </citation>
    <scope>NUCLEOTIDE SEQUENCE [LARGE SCALE GENOMIC DNA]</scope>
    <source>
        <strain evidence="2 3">North Korean</strain>
    </source>
</reference>
<evidence type="ECO:0000313" key="2">
    <source>
        <dbReference type="EMBL" id="KNA00546.1"/>
    </source>
</evidence>
<evidence type="ECO:0008006" key="4">
    <source>
        <dbReference type="Google" id="ProtNLM"/>
    </source>
</evidence>
<sequence>MEIIAEKPKVKFNFASEEYKNCDSSDYSECAEDYGRPNGKDYFYANRILSLDRNSEQRRKESPSKRPGLCVDEICTCGFHRCPKIVKSLPFDGESNYRSEFGPKPLPELPPRQEAKLTRSLPFEGESNYRKLNRSLPNRFLSMGRVTTGVNLALSLYLSYPQELSKSLPNRCHSREKATIEVSLDLSLYLSYPHALNRSLPNRFLSKGRVTTEARESNYRSEFGPKPLPALPPRVETKLVKSLPFEGESNYRSEFGPKPLPELPPRVEQKPPKSLPFEGESNYRSEFGPKPLPALPPRVVTKLVKSLPFEGESNYRSEQEAKLTRSLPFEGESSYRSEYEEHLEECIILCT</sequence>
<organism evidence="2 3">
    <name type="scientific">Plasmodium vivax North Korean</name>
    <dbReference type="NCBI Taxonomy" id="1035514"/>
    <lineage>
        <taxon>Eukaryota</taxon>
        <taxon>Sar</taxon>
        <taxon>Alveolata</taxon>
        <taxon>Apicomplexa</taxon>
        <taxon>Aconoidasida</taxon>
        <taxon>Haemosporida</taxon>
        <taxon>Plasmodiidae</taxon>
        <taxon>Plasmodium</taxon>
        <taxon>Plasmodium (Plasmodium)</taxon>
    </lineage>
</organism>
<dbReference type="Proteomes" id="UP000053239">
    <property type="component" value="Unassembled WGS sequence"/>
</dbReference>
<evidence type="ECO:0000256" key="1">
    <source>
        <dbReference type="SAM" id="MobiDB-lite"/>
    </source>
</evidence>
<gene>
    <name evidence="2" type="ORF">PVNG_04703</name>
</gene>
<accession>A0A0J9TWZ4</accession>
<proteinExistence type="predicted"/>
<protein>
    <recommendedName>
        <fullName evidence="4">Subpellicular microtubule protein 1</fullName>
    </recommendedName>
</protein>
<feature type="region of interest" description="Disordered" evidence="1">
    <location>
        <begin position="250"/>
        <end position="291"/>
    </location>
</feature>
<dbReference type="AlphaFoldDB" id="A0A0J9TWZ4"/>
<name>A0A0J9TWZ4_PLAVI</name>
<dbReference type="EMBL" id="KQ235324">
    <property type="protein sequence ID" value="KNA00546.1"/>
    <property type="molecule type" value="Genomic_DNA"/>
</dbReference>